<evidence type="ECO:0000256" key="4">
    <source>
        <dbReference type="ARBA" id="ARBA00022694"/>
    </source>
</evidence>
<keyword evidence="4 11" id="KW-0819">tRNA processing</keyword>
<evidence type="ECO:0000256" key="5">
    <source>
        <dbReference type="ARBA" id="ARBA00022723"/>
    </source>
</evidence>
<evidence type="ECO:0000256" key="10">
    <source>
        <dbReference type="ARBA" id="ARBA00023268"/>
    </source>
</evidence>
<evidence type="ECO:0000313" key="15">
    <source>
        <dbReference type="RefSeq" id="XP_023938481.1"/>
    </source>
</evidence>
<dbReference type="RefSeq" id="XP_023938481.1">
    <property type="nucleotide sequence ID" value="XM_024082713.1"/>
</dbReference>
<dbReference type="GO" id="GO:0005524">
    <property type="term" value="F:ATP binding"/>
    <property type="evidence" value="ECO:0007669"/>
    <property type="project" value="UniProtKB-KW"/>
</dbReference>
<dbReference type="EC" id="2.8.1.-" evidence="11"/>
<dbReference type="InterPro" id="IPR028885">
    <property type="entry name" value="MOCS3/Uba4"/>
</dbReference>
<dbReference type="PROSITE" id="PS50206">
    <property type="entry name" value="RHODANESE_3"/>
    <property type="match status" value="1"/>
</dbReference>
<dbReference type="Pfam" id="PF00581">
    <property type="entry name" value="Rhodanese"/>
    <property type="match status" value="1"/>
</dbReference>
<proteinExistence type="inferred from homology"/>
<comment type="function">
    <text evidence="11">Plays a central role in 2-thiolation of mcm(5)S(2)U at tRNA wobble positions of cytosolic tRNA(Lys), tRNA(Glu) and tRNA(Gln). Acts by mediating the C-terminal thiocarboxylation of the sulfur carrier URM1. Its N-terminus first activates URM1 as acyl-adenylate (-COAMP), then the persulfide sulfur on the catalytic cysteine is transferred to URM1 to form thiocarboxylation (-COSH) of its C-terminus. The reaction probably involves hydrogen sulfide that is generated from the persulfide intermediate and that acts as nucleophile towards URM1. Subsequently, a transient disulfide bond is formed. Does not use thiosulfate as sulfur donor; NFS1 probably acting as a sulfur donor for thiocarboxylation reactions.</text>
</comment>
<comment type="caution">
    <text evidence="11">Lacks conserved residue(s) required for the propagation of feature annotation.</text>
</comment>
<feature type="active site" description="Glycyl thioester intermediate; for adenylyltransferase activity" evidence="11">
    <location>
        <position position="245"/>
    </location>
</feature>
<dbReference type="GO" id="GO:0070566">
    <property type="term" value="F:adenylyltransferase activity"/>
    <property type="evidence" value="ECO:0007669"/>
    <property type="project" value="InterPro"/>
</dbReference>
<feature type="active site" description="Cysteine persulfide intermediate; for sulfurtransferase activity" evidence="11">
    <location>
        <position position="409"/>
    </location>
</feature>
<evidence type="ECO:0000256" key="12">
    <source>
        <dbReference type="SAM" id="Coils"/>
    </source>
</evidence>
<comment type="cofactor">
    <cofactor evidence="11">
        <name>Zn(2+)</name>
        <dbReference type="ChEBI" id="CHEBI:29105"/>
    </cofactor>
    <text evidence="11">Binds 1 zinc ion per subunit.</text>
</comment>
<evidence type="ECO:0000256" key="7">
    <source>
        <dbReference type="ARBA" id="ARBA00022833"/>
    </source>
</evidence>
<dbReference type="OrthoDB" id="10261062at2759"/>
<dbReference type="InterPro" id="IPR000594">
    <property type="entry name" value="ThiF_NAD_FAD-bd"/>
</dbReference>
<comment type="similarity">
    <text evidence="11">In the N-terminal section; belongs to the HesA/MoeB/ThiF family. UBA4 subfamily.</text>
</comment>
<dbReference type="Gene3D" id="3.40.50.720">
    <property type="entry name" value="NAD(P)-binding Rossmann-like Domain"/>
    <property type="match status" value="1"/>
</dbReference>
<dbReference type="UniPathway" id="UPA00988"/>
<evidence type="ECO:0000256" key="9">
    <source>
        <dbReference type="ARBA" id="ARBA00023150"/>
    </source>
</evidence>
<feature type="binding site" evidence="11">
    <location>
        <position position="108"/>
    </location>
    <ligand>
        <name>ATP</name>
        <dbReference type="ChEBI" id="CHEBI:30616"/>
    </ligand>
</feature>
<dbReference type="KEGG" id="bany:112046171"/>
<keyword evidence="5 11" id="KW-0479">Metal-binding</keyword>
<dbReference type="EC" id="2.7.7.-" evidence="11"/>
<dbReference type="SUPFAM" id="SSF69572">
    <property type="entry name" value="Activating enzymes of the ubiquitin-like proteins"/>
    <property type="match status" value="1"/>
</dbReference>
<dbReference type="GO" id="GO:0004792">
    <property type="term" value="F:thiosulfate-cyanide sulfurtransferase activity"/>
    <property type="evidence" value="ECO:0007669"/>
    <property type="project" value="TreeGrafter"/>
</dbReference>
<dbReference type="PANTHER" id="PTHR10953:SF102">
    <property type="entry name" value="ADENYLYLTRANSFERASE AND SULFURTRANSFERASE MOCS3"/>
    <property type="match status" value="1"/>
</dbReference>
<keyword evidence="10 11" id="KW-0511">Multifunctional enzyme</keyword>
<reference evidence="15" key="1">
    <citation type="submission" date="2025-04" db="UniProtKB">
        <authorList>
            <consortium name="RefSeq"/>
        </authorList>
    </citation>
    <scope>IDENTIFICATION</scope>
</reference>
<dbReference type="InterPro" id="IPR036873">
    <property type="entry name" value="Rhodanese-like_dom_sf"/>
</dbReference>
<feature type="binding site" evidence="11">
    <location>
        <position position="231"/>
    </location>
    <ligand>
        <name>Zn(2+)</name>
        <dbReference type="ChEBI" id="CHEBI:29105"/>
    </ligand>
</feature>
<dbReference type="CTD" id="34187"/>
<feature type="binding site" evidence="11">
    <location>
        <position position="308"/>
    </location>
    <ligand>
        <name>Zn(2+)</name>
        <dbReference type="ChEBI" id="CHEBI:29105"/>
    </ligand>
</feature>
<feature type="binding site" evidence="11">
    <location>
        <position position="305"/>
    </location>
    <ligand>
        <name>Zn(2+)</name>
        <dbReference type="ChEBI" id="CHEBI:29105"/>
    </ligand>
</feature>
<dbReference type="InterPro" id="IPR035985">
    <property type="entry name" value="Ubiquitin-activating_enz"/>
</dbReference>
<dbReference type="AlphaFoldDB" id="A0A6J1N670"/>
<feature type="binding site" evidence="11">
    <location>
        <position position="87"/>
    </location>
    <ligand>
        <name>ATP</name>
        <dbReference type="ChEBI" id="CHEBI:30616"/>
    </ligand>
</feature>
<feature type="binding site" evidence="11">
    <location>
        <begin position="176"/>
        <end position="177"/>
    </location>
    <ligand>
        <name>ATP</name>
        <dbReference type="ChEBI" id="CHEBI:30616"/>
    </ligand>
</feature>
<name>A0A6J1N670_BICAN</name>
<dbReference type="SMART" id="SM00450">
    <property type="entry name" value="RHOD"/>
    <property type="match status" value="1"/>
</dbReference>
<dbReference type="InterPro" id="IPR001763">
    <property type="entry name" value="Rhodanese-like_dom"/>
</dbReference>
<comment type="pathway">
    <text evidence="11">tRNA modification; 5-methoxycarbonylmethyl-2-thiouridine-tRNA biosynthesis.</text>
</comment>
<keyword evidence="2 11" id="KW-0963">Cytoplasm</keyword>
<evidence type="ECO:0000259" key="13">
    <source>
        <dbReference type="PROSITE" id="PS50206"/>
    </source>
</evidence>
<dbReference type="FunFam" id="3.40.50.720:FF:000033">
    <property type="entry name" value="Adenylyltransferase and sulfurtransferase MOCS3"/>
    <property type="match status" value="1"/>
</dbReference>
<keyword evidence="9 11" id="KW-0501">Molybdenum cofactor biosynthesis</keyword>
<dbReference type="GO" id="GO:0005829">
    <property type="term" value="C:cytosol"/>
    <property type="evidence" value="ECO:0007669"/>
    <property type="project" value="UniProtKB-SubCell"/>
</dbReference>
<dbReference type="HAMAP" id="MF_03049">
    <property type="entry name" value="MOCS3_Uba4"/>
    <property type="match status" value="1"/>
</dbReference>
<dbReference type="PANTHER" id="PTHR10953">
    <property type="entry name" value="UBIQUITIN-ACTIVATING ENZYME E1"/>
    <property type="match status" value="1"/>
</dbReference>
<evidence type="ECO:0000313" key="16">
    <source>
        <dbReference type="RefSeq" id="XP_052746234.1"/>
    </source>
</evidence>
<feature type="binding site" evidence="11">
    <location>
        <position position="132"/>
    </location>
    <ligand>
        <name>ATP</name>
        <dbReference type="ChEBI" id="CHEBI:30616"/>
    </ligand>
</feature>
<dbReference type="Pfam" id="PF00899">
    <property type="entry name" value="ThiF"/>
    <property type="match status" value="1"/>
</dbReference>
<keyword evidence="14" id="KW-1185">Reference proteome</keyword>
<evidence type="ECO:0000256" key="11">
    <source>
        <dbReference type="HAMAP-Rule" id="MF_03049"/>
    </source>
</evidence>
<organism evidence="14 15">
    <name type="scientific">Bicyclus anynana</name>
    <name type="common">Squinting bush brown butterfly</name>
    <dbReference type="NCBI Taxonomy" id="110368"/>
    <lineage>
        <taxon>Eukaryota</taxon>
        <taxon>Metazoa</taxon>
        <taxon>Ecdysozoa</taxon>
        <taxon>Arthropoda</taxon>
        <taxon>Hexapoda</taxon>
        <taxon>Insecta</taxon>
        <taxon>Pterygota</taxon>
        <taxon>Neoptera</taxon>
        <taxon>Endopterygota</taxon>
        <taxon>Lepidoptera</taxon>
        <taxon>Glossata</taxon>
        <taxon>Ditrysia</taxon>
        <taxon>Papilionoidea</taxon>
        <taxon>Nymphalidae</taxon>
        <taxon>Satyrinae</taxon>
        <taxon>Satyrini</taxon>
        <taxon>Mycalesina</taxon>
        <taxon>Bicyclus</taxon>
    </lineage>
</organism>
<dbReference type="GO" id="GO:0046872">
    <property type="term" value="F:metal ion binding"/>
    <property type="evidence" value="ECO:0007669"/>
    <property type="project" value="UniProtKB-KW"/>
</dbReference>
<keyword evidence="7 11" id="KW-0862">Zinc</keyword>
<comment type="subcellular location">
    <subcellularLocation>
        <location evidence="1">Cytoplasm</location>
        <location evidence="1">Cytosol</location>
    </subcellularLocation>
</comment>
<evidence type="ECO:0000256" key="8">
    <source>
        <dbReference type="ARBA" id="ARBA00022840"/>
    </source>
</evidence>
<keyword evidence="8 11" id="KW-0067">ATP-binding</keyword>
<evidence type="ECO:0000256" key="1">
    <source>
        <dbReference type="ARBA" id="ARBA00004514"/>
    </source>
</evidence>
<feature type="domain" description="Rhodanese" evidence="13">
    <location>
        <begin position="355"/>
        <end position="453"/>
    </location>
</feature>
<dbReference type="Gene3D" id="3.40.250.10">
    <property type="entry name" value="Rhodanese-like domain"/>
    <property type="match status" value="1"/>
</dbReference>
<protein>
    <recommendedName>
        <fullName evidence="11">Adenylyltransferase and sulfurtransferase MOCS3 homolog</fullName>
    </recommendedName>
    <alternativeName>
        <fullName evidence="11">UBA4 homolog</fullName>
    </alternativeName>
    <alternativeName>
        <fullName evidence="11">Ubiquitin-like protein activator 4 homolog</fullName>
    </alternativeName>
    <domain>
        <recommendedName>
            <fullName evidence="11">Adenylyltransferase</fullName>
            <ecNumber evidence="11">2.7.7.-</ecNumber>
        </recommendedName>
    </domain>
    <domain>
        <recommendedName>
            <fullName evidence="11">Sulfurtransferase</fullName>
            <ecNumber evidence="11">2.8.1.-</ecNumber>
        </recommendedName>
    </domain>
</protein>
<dbReference type="RefSeq" id="XP_052746234.1">
    <property type="nucleotide sequence ID" value="XM_052890274.1"/>
</dbReference>
<feature type="binding site" evidence="11">
    <location>
        <position position="228"/>
    </location>
    <ligand>
        <name>Zn(2+)</name>
        <dbReference type="ChEBI" id="CHEBI:29105"/>
    </ligand>
</feature>
<dbReference type="InterPro" id="IPR045886">
    <property type="entry name" value="ThiF/MoeB/HesA"/>
</dbReference>
<dbReference type="FunFam" id="3.40.250.10:FF:000014">
    <property type="entry name" value="Adenylyltransferase and sulfurtransferase MOCS3"/>
    <property type="match status" value="1"/>
</dbReference>
<keyword evidence="6 11" id="KW-0547">Nucleotide-binding</keyword>
<sequence>MDVIQRLEQEIAELKDTLQMKEQELVEIKQKFLQINENSTENTKVRIGGLPKWAIERYSRQILLPDIGVQGQGRLMAARVLIVGAGGLGCPASAYLAGAGVGEIGIIDYDEVDVTNIHRQILHRERDQNLSKAQSAANSLRSINSKIKITPYSIDINPSNGLEIAKNYDLILDCTDNVPTRYMLNDISVLTGIPLISGSALKMEGQLTIYGYRGKGGDEKEQTHIGPCYRCIFPRPPPPETVGSCSAQGVAGPIPGVIGVLQALEAIKLLVGHPHTQLLVQRMLLFDGGDSTFRTVKLRPRSPACEICSDEPTITKLLDYEVVCQSQAKEKDLDLHILQSENRISAKELAKSLNAKERHLLVDVRSEAEFNMCNIDGAVNYPLEKLREKQFEELMEKIRSCTSYVTFVCRRGNDSQLAAERVLDALVGPDRSRVRDLTGGLHAWARHVDIDFPVY</sequence>
<dbReference type="GO" id="GO:0006777">
    <property type="term" value="P:Mo-molybdopterin cofactor biosynthetic process"/>
    <property type="evidence" value="ECO:0007669"/>
    <property type="project" value="UniProtKB-UniRule"/>
</dbReference>
<accession>A0A6J1N670</accession>
<keyword evidence="3 11" id="KW-0808">Transferase</keyword>
<dbReference type="Proteomes" id="UP001652582">
    <property type="component" value="Chromosome 27"/>
</dbReference>
<feature type="coiled-coil region" evidence="12">
    <location>
        <begin position="4"/>
        <end position="38"/>
    </location>
</feature>
<dbReference type="GO" id="GO:0042292">
    <property type="term" value="F:URM1 activating enzyme activity"/>
    <property type="evidence" value="ECO:0007669"/>
    <property type="project" value="TreeGrafter"/>
</dbReference>
<dbReference type="CDD" id="cd00757">
    <property type="entry name" value="ThiF_MoeB_HesA_family"/>
    <property type="match status" value="1"/>
</dbReference>
<keyword evidence="12" id="KW-0175">Coiled coil</keyword>
<dbReference type="GO" id="GO:0032447">
    <property type="term" value="P:protein urmylation"/>
    <property type="evidence" value="ECO:0007669"/>
    <property type="project" value="TreeGrafter"/>
</dbReference>
<dbReference type="GO" id="GO:0002143">
    <property type="term" value="P:tRNA wobble position uridine thiolation"/>
    <property type="evidence" value="ECO:0007669"/>
    <property type="project" value="InterPro"/>
</dbReference>
<evidence type="ECO:0000313" key="14">
    <source>
        <dbReference type="Proteomes" id="UP001652582"/>
    </source>
</evidence>
<dbReference type="GeneID" id="112046171"/>
<keyword evidence="15 16" id="KW-0548">Nucleotidyltransferase</keyword>
<evidence type="ECO:0000256" key="6">
    <source>
        <dbReference type="ARBA" id="ARBA00022741"/>
    </source>
</evidence>
<evidence type="ECO:0000256" key="2">
    <source>
        <dbReference type="ARBA" id="ARBA00022490"/>
    </source>
</evidence>
<evidence type="ECO:0000256" key="3">
    <source>
        <dbReference type="ARBA" id="ARBA00022679"/>
    </source>
</evidence>
<gene>
    <name evidence="15 16" type="primary">LOC112046171</name>
</gene>